<protein>
    <submittedName>
        <fullName evidence="1">Uncharacterized protein</fullName>
    </submittedName>
</protein>
<reference evidence="1 2" key="2">
    <citation type="submission" date="2008-04" db="EMBL/GenBank/DDBJ databases">
        <authorList>
            <person name="Fulton L."/>
            <person name="Clifton S."/>
            <person name="Fulton B."/>
            <person name="Xu J."/>
            <person name="Minx P."/>
            <person name="Pepin K.H."/>
            <person name="Johnson M."/>
            <person name="Thiruvilangam P."/>
            <person name="Bhonagiri V."/>
            <person name="Nash W.E."/>
            <person name="Mardis E.R."/>
            <person name="Wilson R.K."/>
        </authorList>
    </citation>
    <scope>NUCLEOTIDE SEQUENCE [LARGE SCALE GENOMIC DNA]</scope>
    <source>
        <strain evidence="1 2">DSM 17393</strain>
    </source>
</reference>
<dbReference type="Proteomes" id="UP000004596">
    <property type="component" value="Unassembled WGS sequence"/>
</dbReference>
<comment type="caution">
    <text evidence="1">The sequence shown here is derived from an EMBL/GenBank/DDBJ whole genome shotgun (WGS) entry which is preliminary data.</text>
</comment>
<dbReference type="EMBL" id="ABJL02000008">
    <property type="protein sequence ID" value="EDV05347.1"/>
    <property type="molecule type" value="Genomic_DNA"/>
</dbReference>
<gene>
    <name evidence="1" type="ORF">BACINT_04492</name>
</gene>
<dbReference type="STRING" id="471870.BACINT_04492"/>
<dbReference type="AlphaFoldDB" id="B3CGH6"/>
<evidence type="ECO:0000313" key="1">
    <source>
        <dbReference type="EMBL" id="EDV05347.1"/>
    </source>
</evidence>
<organism evidence="1 2">
    <name type="scientific">Bacteroides intestinalis DSM 17393</name>
    <dbReference type="NCBI Taxonomy" id="471870"/>
    <lineage>
        <taxon>Bacteria</taxon>
        <taxon>Pseudomonadati</taxon>
        <taxon>Bacteroidota</taxon>
        <taxon>Bacteroidia</taxon>
        <taxon>Bacteroidales</taxon>
        <taxon>Bacteroidaceae</taxon>
        <taxon>Bacteroides</taxon>
    </lineage>
</organism>
<accession>B3CGH6</accession>
<reference evidence="1 2" key="1">
    <citation type="submission" date="2008-04" db="EMBL/GenBank/DDBJ databases">
        <title>Draft genome sequence of Bacteroides intestinalis (DSM 17393).</title>
        <authorList>
            <person name="Sudarsanam P."/>
            <person name="Ley R."/>
            <person name="Guruge J."/>
            <person name="Turnbaugh P.J."/>
            <person name="Mahowald M."/>
            <person name="Liep D."/>
            <person name="Gordon J."/>
        </authorList>
    </citation>
    <scope>NUCLEOTIDE SEQUENCE [LARGE SCALE GENOMIC DNA]</scope>
    <source>
        <strain evidence="1 2">DSM 17393</strain>
    </source>
</reference>
<proteinExistence type="predicted"/>
<sequence>MNITKKTALFAQLYKINYICTVFYAVTYKVTDEEKPLRKRNIICVYV</sequence>
<name>B3CGH6_9BACE</name>
<evidence type="ECO:0000313" key="2">
    <source>
        <dbReference type="Proteomes" id="UP000004596"/>
    </source>
</evidence>